<evidence type="ECO:0000256" key="2">
    <source>
        <dbReference type="ARBA" id="ARBA00023239"/>
    </source>
</evidence>
<name>A0A382KU49_9ZZZZ</name>
<dbReference type="SUPFAM" id="SSF48179">
    <property type="entry name" value="6-phosphogluconate dehydrogenase C-terminal domain-like"/>
    <property type="match status" value="2"/>
</dbReference>
<proteinExistence type="inferred from homology"/>
<dbReference type="InterPro" id="IPR029045">
    <property type="entry name" value="ClpP/crotonase-like_dom_sf"/>
</dbReference>
<dbReference type="Gene3D" id="1.10.1040.50">
    <property type="match status" value="1"/>
</dbReference>
<sequence length="412" mass="46985">MGNRVGVYAIQVAMTEAFKMGLTIEEADAVFGRPLGIPKTGVFGLYDLIGIDLMADVLKSFIKELPKNDPFHEVAQENSLITKLISKGYTGRKGKGGFYRMNKEGEKKVLESINLKTGEYSKTKKVDLETETLDFIYLINRIDKFGEYAWSVLSKIILYASSLIPKVTDEYNNIDEAMRLGFNWTIGPFEILDKIGIEFFAERDRNLKLNRFLNNLYLNEQIDWYADKQLYLKNDLTTLRRRSNIYWLKTDVKKNENLIFNSAKIYTSETEGYNIVEFTTKANTLDSDSMYALSKATEKNLIIINDALQFSAGVNLNYVMEFAKQKEWRKIQKFIFDFQQTCKKLKYSEFPVIAAPSGLAIGGGFEVLVQSDYVVSHTNVILGLVETLVGLIPAGGGCKEMLWRWTQTEEAK</sequence>
<dbReference type="SUPFAM" id="SSF52096">
    <property type="entry name" value="ClpP/crotonase"/>
    <property type="match status" value="1"/>
</dbReference>
<dbReference type="PANTHER" id="PTHR43612:SF3">
    <property type="entry name" value="TRIFUNCTIONAL ENZYME SUBUNIT ALPHA, MITOCHONDRIAL"/>
    <property type="match status" value="1"/>
</dbReference>
<dbReference type="GO" id="GO:0006635">
    <property type="term" value="P:fatty acid beta-oxidation"/>
    <property type="evidence" value="ECO:0007669"/>
    <property type="project" value="TreeGrafter"/>
</dbReference>
<dbReference type="EMBL" id="UINC01082798">
    <property type="protein sequence ID" value="SVC27896.1"/>
    <property type="molecule type" value="Genomic_DNA"/>
</dbReference>
<gene>
    <name evidence="5" type="ORF">METZ01_LOCUS280750</name>
</gene>
<evidence type="ECO:0000256" key="1">
    <source>
        <dbReference type="ARBA" id="ARBA00007005"/>
    </source>
</evidence>
<dbReference type="Pfam" id="PF00378">
    <property type="entry name" value="ECH_1"/>
    <property type="match status" value="1"/>
</dbReference>
<evidence type="ECO:0000259" key="4">
    <source>
        <dbReference type="Pfam" id="PF00725"/>
    </source>
</evidence>
<dbReference type="GO" id="GO:0016507">
    <property type="term" value="C:mitochondrial fatty acid beta-oxidation multienzyme complex"/>
    <property type="evidence" value="ECO:0007669"/>
    <property type="project" value="TreeGrafter"/>
</dbReference>
<feature type="domain" description="3-hydroxyacyl-CoA dehydrogenase C-terminal" evidence="4">
    <location>
        <begin position="3"/>
        <end position="100"/>
    </location>
</feature>
<evidence type="ECO:0000256" key="3">
    <source>
        <dbReference type="ARBA" id="ARBA00023268"/>
    </source>
</evidence>
<reference evidence="5" key="1">
    <citation type="submission" date="2018-05" db="EMBL/GenBank/DDBJ databases">
        <authorList>
            <person name="Lanie J.A."/>
            <person name="Ng W.-L."/>
            <person name="Kazmierczak K.M."/>
            <person name="Andrzejewski T.M."/>
            <person name="Davidsen T.M."/>
            <person name="Wayne K.J."/>
            <person name="Tettelin H."/>
            <person name="Glass J.I."/>
            <person name="Rusch D."/>
            <person name="Podicherti R."/>
            <person name="Tsui H.-C.T."/>
            <person name="Winkler M.E."/>
        </authorList>
    </citation>
    <scope>NUCLEOTIDE SEQUENCE</scope>
</reference>
<dbReference type="GO" id="GO:0016509">
    <property type="term" value="F:long-chain (3S)-3-hydroxyacyl-CoA dehydrogenase (NAD+) activity"/>
    <property type="evidence" value="ECO:0007669"/>
    <property type="project" value="TreeGrafter"/>
</dbReference>
<feature type="non-terminal residue" evidence="5">
    <location>
        <position position="412"/>
    </location>
</feature>
<dbReference type="CDD" id="cd06558">
    <property type="entry name" value="crotonase-like"/>
    <property type="match status" value="1"/>
</dbReference>
<keyword evidence="3" id="KW-0511">Multifunctional enzyme</keyword>
<protein>
    <recommendedName>
        <fullName evidence="4">3-hydroxyacyl-CoA dehydrogenase C-terminal domain-containing protein</fullName>
    </recommendedName>
</protein>
<dbReference type="GO" id="GO:0004300">
    <property type="term" value="F:enoyl-CoA hydratase activity"/>
    <property type="evidence" value="ECO:0007669"/>
    <property type="project" value="TreeGrafter"/>
</dbReference>
<dbReference type="Gene3D" id="3.90.226.10">
    <property type="entry name" value="2-enoyl-CoA Hydratase, Chain A, domain 1"/>
    <property type="match status" value="1"/>
</dbReference>
<dbReference type="InterPro" id="IPR050136">
    <property type="entry name" value="FA_oxidation_alpha_subunit"/>
</dbReference>
<dbReference type="InterPro" id="IPR008927">
    <property type="entry name" value="6-PGluconate_DH-like_C_sf"/>
</dbReference>
<dbReference type="InterPro" id="IPR006108">
    <property type="entry name" value="3HC_DH_C"/>
</dbReference>
<comment type="similarity">
    <text evidence="1">In the central section; belongs to the 3-hydroxyacyl-CoA dehydrogenase family.</text>
</comment>
<keyword evidence="2" id="KW-0456">Lyase</keyword>
<dbReference type="Pfam" id="PF00725">
    <property type="entry name" value="3HCDH"/>
    <property type="match status" value="1"/>
</dbReference>
<organism evidence="5">
    <name type="scientific">marine metagenome</name>
    <dbReference type="NCBI Taxonomy" id="408172"/>
    <lineage>
        <taxon>unclassified sequences</taxon>
        <taxon>metagenomes</taxon>
        <taxon>ecological metagenomes</taxon>
    </lineage>
</organism>
<evidence type="ECO:0000313" key="5">
    <source>
        <dbReference type="EMBL" id="SVC27896.1"/>
    </source>
</evidence>
<dbReference type="PANTHER" id="PTHR43612">
    <property type="entry name" value="TRIFUNCTIONAL ENZYME SUBUNIT ALPHA"/>
    <property type="match status" value="1"/>
</dbReference>
<dbReference type="AlphaFoldDB" id="A0A382KU49"/>
<accession>A0A382KU49</accession>
<dbReference type="InterPro" id="IPR001753">
    <property type="entry name" value="Enoyl-CoA_hydra/iso"/>
</dbReference>